<keyword evidence="6" id="KW-1185">Reference proteome</keyword>
<evidence type="ECO:0000256" key="3">
    <source>
        <dbReference type="ARBA" id="ARBA00022629"/>
    </source>
</evidence>
<dbReference type="EMBL" id="JAAIUO010000004">
    <property type="protein sequence ID" value="NSK14800.1"/>
    <property type="molecule type" value="Genomic_DNA"/>
</dbReference>
<dbReference type="Gene3D" id="1.10.10.10">
    <property type="entry name" value="Winged helix-like DNA-binding domain superfamily/Winged helix DNA-binding domain"/>
    <property type="match status" value="1"/>
</dbReference>
<reference evidence="6 7" key="1">
    <citation type="journal article" date="2020" name="Cell Host Microbe">
        <title>Functional and Genomic Variation between Human-Derived Isolates of Lachnospiraceae Reveals Inter- and Intra-Species Diversity.</title>
        <authorList>
            <person name="Sorbara M.T."/>
            <person name="Littmann E.R."/>
            <person name="Fontana E."/>
            <person name="Moody T.U."/>
            <person name="Kohout C.E."/>
            <person name="Gjonbalaj M."/>
            <person name="Eaton V."/>
            <person name="Seok R."/>
            <person name="Leiner I.M."/>
            <person name="Pamer E.G."/>
        </authorList>
    </citation>
    <scope>NUCLEOTIDE SEQUENCE [LARGE SCALE GENOMIC DNA]</scope>
    <source>
        <strain evidence="5 6">MSK.17.11</strain>
        <strain evidence="4 7">MSK.17.38</strain>
    </source>
</reference>
<dbReference type="PANTHER" id="PTHR18964:SF149">
    <property type="entry name" value="BIFUNCTIONAL UDP-N-ACETYLGLUCOSAMINE 2-EPIMERASE_N-ACETYLMANNOSAMINE KINASE"/>
    <property type="match status" value="1"/>
</dbReference>
<comment type="caution">
    <text evidence="5">The sequence shown here is derived from an EMBL/GenBank/DDBJ whole genome shotgun (WGS) entry which is preliminary data.</text>
</comment>
<keyword evidence="3" id="KW-0859">Xylose metabolism</keyword>
<dbReference type="Proteomes" id="UP000528555">
    <property type="component" value="Unassembled WGS sequence"/>
</dbReference>
<evidence type="ECO:0000313" key="4">
    <source>
        <dbReference type="EMBL" id="NSK14800.1"/>
    </source>
</evidence>
<evidence type="ECO:0000256" key="2">
    <source>
        <dbReference type="ARBA" id="ARBA00006479"/>
    </source>
</evidence>
<evidence type="ECO:0000313" key="6">
    <source>
        <dbReference type="Proteomes" id="UP000528555"/>
    </source>
</evidence>
<dbReference type="GO" id="GO:0042732">
    <property type="term" value="P:D-xylose metabolic process"/>
    <property type="evidence" value="ECO:0007669"/>
    <property type="project" value="UniProtKB-KW"/>
</dbReference>
<evidence type="ECO:0000313" key="7">
    <source>
        <dbReference type="Proteomes" id="UP000701680"/>
    </source>
</evidence>
<dbReference type="InterPro" id="IPR036388">
    <property type="entry name" value="WH-like_DNA-bd_sf"/>
</dbReference>
<reference evidence="5" key="2">
    <citation type="submission" date="2020-02" db="EMBL/GenBank/DDBJ databases">
        <authorList>
            <person name="Littmann E."/>
            <person name="Sorbara M."/>
        </authorList>
    </citation>
    <scope>NUCLEOTIDE SEQUENCE</scope>
    <source>
        <strain evidence="5">MSK.17.11</strain>
        <strain evidence="4">MSK.17.38</strain>
    </source>
</reference>
<dbReference type="OrthoDB" id="9796533at2"/>
<keyword evidence="3" id="KW-0119">Carbohydrate metabolism</keyword>
<accession>A0A850HIU2</accession>
<name>A0A850HIU2_9FIRM</name>
<dbReference type="RefSeq" id="WP_101695742.1">
    <property type="nucleotide sequence ID" value="NZ_JAAITX010000004.1"/>
</dbReference>
<proteinExistence type="inferred from homology"/>
<comment type="similarity">
    <text evidence="2">Belongs to the ROK (NagC/XylR) family.</text>
</comment>
<dbReference type="InterPro" id="IPR043129">
    <property type="entry name" value="ATPase_NBD"/>
</dbReference>
<dbReference type="AlphaFoldDB" id="A0A850HIU2"/>
<dbReference type="SUPFAM" id="SSF46785">
    <property type="entry name" value="Winged helix' DNA-binding domain"/>
    <property type="match status" value="1"/>
</dbReference>
<dbReference type="PANTHER" id="PTHR18964">
    <property type="entry name" value="ROK (REPRESSOR, ORF, KINASE) FAMILY"/>
    <property type="match status" value="1"/>
</dbReference>
<dbReference type="Proteomes" id="UP000701680">
    <property type="component" value="Unassembled WGS sequence"/>
</dbReference>
<dbReference type="Pfam" id="PF00480">
    <property type="entry name" value="ROK"/>
    <property type="match status" value="1"/>
</dbReference>
<evidence type="ECO:0000313" key="5">
    <source>
        <dbReference type="EMBL" id="NVH58574.1"/>
    </source>
</evidence>
<dbReference type="EMBL" id="JAAITX010000004">
    <property type="protein sequence ID" value="NVH58574.1"/>
    <property type="molecule type" value="Genomic_DNA"/>
</dbReference>
<organism evidence="5 6">
    <name type="scientific">Dorea phocaeensis</name>
    <dbReference type="NCBI Taxonomy" id="2040291"/>
    <lineage>
        <taxon>Bacteria</taxon>
        <taxon>Bacillati</taxon>
        <taxon>Bacillota</taxon>
        <taxon>Clostridia</taxon>
        <taxon>Lachnospirales</taxon>
        <taxon>Lachnospiraceae</taxon>
        <taxon>Dorea</taxon>
    </lineage>
</organism>
<protein>
    <submittedName>
        <fullName evidence="5">ROK family protein</fullName>
    </submittedName>
</protein>
<sequence>MYKKQSDIYKNHVASVLEFIYRAGQTSRIEIANNTGLTPALITSITADLMKKEEIMETGDEISGNSGSGRKRKLLTLNASSGYLLGIEINMRGIFIALTDLVGTVIQCASKPLSSYNVDNINEELVSQINICIKKIKVEKIYGAGIAIPGHFDYFKKTIISNNPLWNSFNLEEISSHFPFAFTVNNNVECMSLGEYLFNASNSPDKFLFYHIGHGLFCSFFNSSQLGIKENSYIGEIGHTVVDINGPVCECGKKGCLQTYISESWLIKTGQLLFNSSPNNILRSLVASENDITIETIIKAYELGDSYFTTKIDQGLKLLSTSIANTLILQDSDKIYLNSKLFCYLSFKNQIISQIQEQLNFIPTKRNIDIEITEFDNFRGAKGAAALAAFTFFINNPNFEYHT</sequence>
<dbReference type="InterPro" id="IPR036390">
    <property type="entry name" value="WH_DNA-bd_sf"/>
</dbReference>
<comment type="function">
    <text evidence="1">Transcriptional repressor of xylose-utilizing enzymes.</text>
</comment>
<dbReference type="Gene3D" id="3.30.420.40">
    <property type="match status" value="2"/>
</dbReference>
<gene>
    <name evidence="5" type="ORF">G5A66_07940</name>
    <name evidence="4" type="ORF">G5A75_07960</name>
</gene>
<evidence type="ECO:0000256" key="1">
    <source>
        <dbReference type="ARBA" id="ARBA00002486"/>
    </source>
</evidence>
<dbReference type="SUPFAM" id="SSF53067">
    <property type="entry name" value="Actin-like ATPase domain"/>
    <property type="match status" value="1"/>
</dbReference>
<dbReference type="InterPro" id="IPR000600">
    <property type="entry name" value="ROK"/>
</dbReference>